<gene>
    <name evidence="2" type="ORF">QO001_002749</name>
</gene>
<dbReference type="Proteomes" id="UP001223420">
    <property type="component" value="Unassembled WGS sequence"/>
</dbReference>
<dbReference type="RefSeq" id="WP_230366348.1">
    <property type="nucleotide sequence ID" value="NZ_JAJALK010000005.1"/>
</dbReference>
<feature type="region of interest" description="Disordered" evidence="1">
    <location>
        <begin position="32"/>
        <end position="61"/>
    </location>
</feature>
<sequence>MRTLDLHAPTFGSSHDPILHGVATGLADLFPPVDHPAGLADEPATPSDFALAPDTPPDAEL</sequence>
<protein>
    <submittedName>
        <fullName evidence="2">Uncharacterized protein</fullName>
    </submittedName>
</protein>
<accession>A0AAJ1WWJ9</accession>
<comment type="caution">
    <text evidence="2">The sequence shown here is derived from an EMBL/GenBank/DDBJ whole genome shotgun (WGS) entry which is preliminary data.</text>
</comment>
<dbReference type="EMBL" id="JAUSWL010000004">
    <property type="protein sequence ID" value="MDQ0543820.1"/>
    <property type="molecule type" value="Genomic_DNA"/>
</dbReference>
<evidence type="ECO:0000313" key="3">
    <source>
        <dbReference type="Proteomes" id="UP001223420"/>
    </source>
</evidence>
<dbReference type="AlphaFoldDB" id="A0AAJ1WWJ9"/>
<proteinExistence type="predicted"/>
<evidence type="ECO:0000313" key="2">
    <source>
        <dbReference type="EMBL" id="MDQ0543820.1"/>
    </source>
</evidence>
<organism evidence="2 3">
    <name type="scientific">Methylobacterium brachiatum</name>
    <dbReference type="NCBI Taxonomy" id="269660"/>
    <lineage>
        <taxon>Bacteria</taxon>
        <taxon>Pseudomonadati</taxon>
        <taxon>Pseudomonadota</taxon>
        <taxon>Alphaproteobacteria</taxon>
        <taxon>Hyphomicrobiales</taxon>
        <taxon>Methylobacteriaceae</taxon>
        <taxon>Methylobacterium</taxon>
    </lineage>
</organism>
<name>A0AAJ1WWJ9_9HYPH</name>
<reference evidence="2" key="1">
    <citation type="submission" date="2023-07" db="EMBL/GenBank/DDBJ databases">
        <title>Genomic Encyclopedia of Type Strains, Phase IV (KMG-IV): sequencing the most valuable type-strain genomes for metagenomic binning, comparative biology and taxonomic classification.</title>
        <authorList>
            <person name="Goeker M."/>
        </authorList>
    </citation>
    <scope>NUCLEOTIDE SEQUENCE</scope>
    <source>
        <strain evidence="2">DSM 19569</strain>
    </source>
</reference>
<evidence type="ECO:0000256" key="1">
    <source>
        <dbReference type="SAM" id="MobiDB-lite"/>
    </source>
</evidence>